<dbReference type="AlphaFoldDB" id="A0A381SG63"/>
<protein>
    <recommendedName>
        <fullName evidence="2">L-rhamnose mutarotase</fullName>
    </recommendedName>
</protein>
<accession>A0A381SG63</accession>
<dbReference type="Pfam" id="PF05336">
    <property type="entry name" value="rhaM"/>
    <property type="match status" value="1"/>
</dbReference>
<dbReference type="GO" id="GO:0016857">
    <property type="term" value="F:racemase and epimerase activity, acting on carbohydrates and derivatives"/>
    <property type="evidence" value="ECO:0007669"/>
    <property type="project" value="InterPro"/>
</dbReference>
<sequence>MSNKHFAWVLEVRPGYEEEYKKRHDEIWPEMIQMLKESGVRNYSIFRHGLTLLGYFETDNLKNTISSINQSEINRKWGEYMAPIMKIEIDSERNFPYLLPLQWHME</sequence>
<gene>
    <name evidence="1" type="ORF">METZ01_LOCUS55936</name>
</gene>
<dbReference type="GO" id="GO:0019301">
    <property type="term" value="P:rhamnose catabolic process"/>
    <property type="evidence" value="ECO:0007669"/>
    <property type="project" value="TreeGrafter"/>
</dbReference>
<reference evidence="1" key="1">
    <citation type="submission" date="2018-05" db="EMBL/GenBank/DDBJ databases">
        <authorList>
            <person name="Lanie J.A."/>
            <person name="Ng W.-L."/>
            <person name="Kazmierczak K.M."/>
            <person name="Andrzejewski T.M."/>
            <person name="Davidsen T.M."/>
            <person name="Wayne K.J."/>
            <person name="Tettelin H."/>
            <person name="Glass J.I."/>
            <person name="Rusch D."/>
            <person name="Podicherti R."/>
            <person name="Tsui H.-C.T."/>
            <person name="Winkler M.E."/>
        </authorList>
    </citation>
    <scope>NUCLEOTIDE SEQUENCE</scope>
</reference>
<dbReference type="Gene3D" id="3.30.70.100">
    <property type="match status" value="1"/>
</dbReference>
<dbReference type="InterPro" id="IPR011008">
    <property type="entry name" value="Dimeric_a/b-barrel"/>
</dbReference>
<organism evidence="1">
    <name type="scientific">marine metagenome</name>
    <dbReference type="NCBI Taxonomy" id="408172"/>
    <lineage>
        <taxon>unclassified sequences</taxon>
        <taxon>metagenomes</taxon>
        <taxon>ecological metagenomes</taxon>
    </lineage>
</organism>
<evidence type="ECO:0000313" key="1">
    <source>
        <dbReference type="EMBL" id="SVA03082.1"/>
    </source>
</evidence>
<dbReference type="EMBL" id="UINC01003071">
    <property type="protein sequence ID" value="SVA03082.1"/>
    <property type="molecule type" value="Genomic_DNA"/>
</dbReference>
<dbReference type="SUPFAM" id="SSF54909">
    <property type="entry name" value="Dimeric alpha+beta barrel"/>
    <property type="match status" value="1"/>
</dbReference>
<proteinExistence type="predicted"/>
<dbReference type="InterPro" id="IPR008000">
    <property type="entry name" value="Rham/fucose_mutarotase"/>
</dbReference>
<dbReference type="PANTHER" id="PTHR34389:SF2">
    <property type="entry name" value="L-RHAMNOSE MUTAROTASE"/>
    <property type="match status" value="1"/>
</dbReference>
<dbReference type="PANTHER" id="PTHR34389">
    <property type="entry name" value="L-RHAMNOSE MUTAROTASE"/>
    <property type="match status" value="1"/>
</dbReference>
<evidence type="ECO:0008006" key="2">
    <source>
        <dbReference type="Google" id="ProtNLM"/>
    </source>
</evidence>
<name>A0A381SG63_9ZZZZ</name>